<gene>
    <name evidence="4" type="ORF">REIFOR_00688</name>
</gene>
<feature type="domain" description="GST C-terminal" evidence="3">
    <location>
        <begin position="86"/>
        <end position="213"/>
    </location>
</feature>
<evidence type="ECO:0000313" key="5">
    <source>
        <dbReference type="Proteomes" id="UP000229757"/>
    </source>
</evidence>
<keyword evidence="5" id="KW-1185">Reference proteome</keyword>
<dbReference type="PROSITE" id="PS50404">
    <property type="entry name" value="GST_NTER"/>
    <property type="match status" value="1"/>
</dbReference>
<evidence type="ECO:0000259" key="2">
    <source>
        <dbReference type="PROSITE" id="PS50404"/>
    </source>
</evidence>
<dbReference type="AlphaFoldDB" id="A0A2K8KSH2"/>
<evidence type="ECO:0000313" key="4">
    <source>
        <dbReference type="EMBL" id="ATX75856.1"/>
    </source>
</evidence>
<dbReference type="InterPro" id="IPR040079">
    <property type="entry name" value="Glutathione_S-Trfase"/>
</dbReference>
<dbReference type="EMBL" id="CP011797">
    <property type="protein sequence ID" value="ATX75856.1"/>
    <property type="molecule type" value="Genomic_DNA"/>
</dbReference>
<dbReference type="SFLD" id="SFLDS00019">
    <property type="entry name" value="Glutathione_Transferase_(cytos"/>
    <property type="match status" value="1"/>
</dbReference>
<dbReference type="CDD" id="cd03188">
    <property type="entry name" value="GST_C_Beta"/>
    <property type="match status" value="1"/>
</dbReference>
<dbReference type="SUPFAM" id="SSF47616">
    <property type="entry name" value="GST C-terminal domain-like"/>
    <property type="match status" value="1"/>
</dbReference>
<dbReference type="EC" id="2.5.1.18" evidence="4"/>
<dbReference type="Pfam" id="PF02798">
    <property type="entry name" value="GST_N"/>
    <property type="match status" value="1"/>
</dbReference>
<dbReference type="Proteomes" id="UP000229757">
    <property type="component" value="Chromosome"/>
</dbReference>
<dbReference type="RefSeq" id="WP_100256238.1">
    <property type="nucleotide sequence ID" value="NZ_CP011797.1"/>
</dbReference>
<dbReference type="KEGG" id="rfo:REIFOR_00688"/>
<dbReference type="CDD" id="cd03057">
    <property type="entry name" value="GST_N_Beta"/>
    <property type="match status" value="1"/>
</dbReference>
<dbReference type="Pfam" id="PF00043">
    <property type="entry name" value="GST_C"/>
    <property type="match status" value="1"/>
</dbReference>
<dbReference type="SUPFAM" id="SSF52833">
    <property type="entry name" value="Thioredoxin-like"/>
    <property type="match status" value="1"/>
</dbReference>
<evidence type="ECO:0000256" key="1">
    <source>
        <dbReference type="RuleBase" id="RU003494"/>
    </source>
</evidence>
<dbReference type="PANTHER" id="PTHR44051:SF21">
    <property type="entry name" value="GLUTATHIONE S-TRANSFERASE FAMILY PROTEIN"/>
    <property type="match status" value="1"/>
</dbReference>
<dbReference type="InterPro" id="IPR004046">
    <property type="entry name" value="GST_C"/>
</dbReference>
<dbReference type="InterPro" id="IPR010987">
    <property type="entry name" value="Glutathione-S-Trfase_C-like"/>
</dbReference>
<dbReference type="OrthoDB" id="5740960at2"/>
<sequence>MLELYYFPDNASLAPHFLLVETQLEYSLRLVDRDSNTQKSKEYLKLNPAGRIPTLVHNELVLFESPAICIYICELDPSSKFIPPVGHFNRPLFFQWLTYLNNTLQAEFMVWRYPDRHTTDAKGVEGIKVAQDLRLVGILALLDEELSKKPFLLGSNVSACDHFLFMLALWCGNISRPPTSFANLNRFMAEMSQRPAIQKVCEIENIDLDRYEA</sequence>
<dbReference type="SFLD" id="SFLDG00358">
    <property type="entry name" value="Main_(cytGST)"/>
    <property type="match status" value="1"/>
</dbReference>
<comment type="similarity">
    <text evidence="1">Belongs to the GST superfamily.</text>
</comment>
<dbReference type="Gene3D" id="1.20.1050.10">
    <property type="match status" value="1"/>
</dbReference>
<dbReference type="PANTHER" id="PTHR44051">
    <property type="entry name" value="GLUTATHIONE S-TRANSFERASE-RELATED"/>
    <property type="match status" value="1"/>
</dbReference>
<feature type="domain" description="GST N-terminal" evidence="2">
    <location>
        <begin position="1"/>
        <end position="80"/>
    </location>
</feature>
<dbReference type="InterPro" id="IPR036249">
    <property type="entry name" value="Thioredoxin-like_sf"/>
</dbReference>
<name>A0A2K8KSH2_9GAMM</name>
<dbReference type="Gene3D" id="3.40.30.10">
    <property type="entry name" value="Glutaredoxin"/>
    <property type="match status" value="1"/>
</dbReference>
<keyword evidence="4" id="KW-0808">Transferase</keyword>
<accession>A0A2K8KSH2</accession>
<dbReference type="SFLD" id="SFLDG01150">
    <property type="entry name" value="Main.1:_Beta-like"/>
    <property type="match status" value="1"/>
</dbReference>
<proteinExistence type="inferred from homology"/>
<reference evidence="4 5" key="1">
    <citation type="journal article" date="2017" name="Environ. Microbiol.">
        <title>Genomic and physiological analyses of 'Reinekea forsetii' reveal a versatile opportunistic lifestyle during spring algae blooms.</title>
        <authorList>
            <person name="Avci B."/>
            <person name="Hahnke R.L."/>
            <person name="Chafee M."/>
            <person name="Fischer T."/>
            <person name="Gruber-Vodicka H."/>
            <person name="Tegetmeyer H.E."/>
            <person name="Harder J."/>
            <person name="Fuchs B.M."/>
            <person name="Amann R.I."/>
            <person name="Teeling H."/>
        </authorList>
    </citation>
    <scope>NUCLEOTIDE SEQUENCE [LARGE SCALE GENOMIC DNA]</scope>
    <source>
        <strain evidence="4 5">Hel1_31_D35</strain>
    </source>
</reference>
<dbReference type="PROSITE" id="PS50405">
    <property type="entry name" value="GST_CTER"/>
    <property type="match status" value="1"/>
</dbReference>
<protein>
    <submittedName>
        <fullName evidence="4">Glutathione S-transferase</fullName>
        <ecNumber evidence="4">2.5.1.18</ecNumber>
    </submittedName>
</protein>
<evidence type="ECO:0000259" key="3">
    <source>
        <dbReference type="PROSITE" id="PS50405"/>
    </source>
</evidence>
<organism evidence="4 5">
    <name type="scientific">Reinekea forsetii</name>
    <dbReference type="NCBI Taxonomy" id="1336806"/>
    <lineage>
        <taxon>Bacteria</taxon>
        <taxon>Pseudomonadati</taxon>
        <taxon>Pseudomonadota</taxon>
        <taxon>Gammaproteobacteria</taxon>
        <taxon>Oceanospirillales</taxon>
        <taxon>Saccharospirillaceae</taxon>
        <taxon>Reinekea</taxon>
    </lineage>
</organism>
<dbReference type="InterPro" id="IPR036282">
    <property type="entry name" value="Glutathione-S-Trfase_C_sf"/>
</dbReference>
<dbReference type="GO" id="GO:0004364">
    <property type="term" value="F:glutathione transferase activity"/>
    <property type="evidence" value="ECO:0007669"/>
    <property type="project" value="UniProtKB-EC"/>
</dbReference>
<dbReference type="InterPro" id="IPR004045">
    <property type="entry name" value="Glutathione_S-Trfase_N"/>
</dbReference>